<gene>
    <name evidence="1" type="ORF">BCM02_12429</name>
</gene>
<proteinExistence type="predicted"/>
<accession>A0A5S5BK40</accession>
<name>A0A5S5BK40_9BACL</name>
<protein>
    <submittedName>
        <fullName evidence="1">Uncharacterized protein</fullName>
    </submittedName>
</protein>
<reference evidence="1 2" key="1">
    <citation type="submission" date="2019-07" db="EMBL/GenBank/DDBJ databases">
        <title>Genomic Encyclopedia of Type Strains, Phase III (KMG-III): the genomes of soil and plant-associated and newly described type strains.</title>
        <authorList>
            <person name="Whitman W."/>
        </authorList>
    </citation>
    <scope>NUCLEOTIDE SEQUENCE [LARGE SCALE GENOMIC DNA]</scope>
    <source>
        <strain evidence="1 2">BL24</strain>
    </source>
</reference>
<dbReference type="AlphaFoldDB" id="A0A5S5BK40"/>
<dbReference type="Proteomes" id="UP000323257">
    <property type="component" value="Unassembled WGS sequence"/>
</dbReference>
<dbReference type="EMBL" id="VNHS01000024">
    <property type="protein sequence ID" value="TYP67411.1"/>
    <property type="molecule type" value="Genomic_DNA"/>
</dbReference>
<keyword evidence="2" id="KW-1185">Reference proteome</keyword>
<evidence type="ECO:0000313" key="1">
    <source>
        <dbReference type="EMBL" id="TYP67411.1"/>
    </source>
</evidence>
<evidence type="ECO:0000313" key="2">
    <source>
        <dbReference type="Proteomes" id="UP000323257"/>
    </source>
</evidence>
<sequence>MKEDYVFDYVVFNQKFDPPISESKYYKIKWRAFYKLALILNIQVVKEK</sequence>
<comment type="caution">
    <text evidence="1">The sequence shown here is derived from an EMBL/GenBank/DDBJ whole genome shotgun (WGS) entry which is preliminary data.</text>
</comment>
<organism evidence="1 2">
    <name type="scientific">Paenibacillus methanolicus</name>
    <dbReference type="NCBI Taxonomy" id="582686"/>
    <lineage>
        <taxon>Bacteria</taxon>
        <taxon>Bacillati</taxon>
        <taxon>Bacillota</taxon>
        <taxon>Bacilli</taxon>
        <taxon>Bacillales</taxon>
        <taxon>Paenibacillaceae</taxon>
        <taxon>Paenibacillus</taxon>
    </lineage>
</organism>